<keyword evidence="5 11" id="KW-0347">Helicase</keyword>
<comment type="catalytic activity">
    <reaction evidence="8">
        <text>ATP + H2O = ADP + phosphate + H(+)</text>
        <dbReference type="Rhea" id="RHEA:13065"/>
        <dbReference type="ChEBI" id="CHEBI:15377"/>
        <dbReference type="ChEBI" id="CHEBI:15378"/>
        <dbReference type="ChEBI" id="CHEBI:30616"/>
        <dbReference type="ChEBI" id="CHEBI:43474"/>
        <dbReference type="ChEBI" id="CHEBI:456216"/>
        <dbReference type="EC" id="3.6.4.13"/>
    </reaction>
</comment>
<dbReference type="PROSITE" id="PS51194">
    <property type="entry name" value="HELICASE_CTER"/>
    <property type="match status" value="1"/>
</dbReference>
<keyword evidence="4 11" id="KW-0378">Hydrolase</keyword>
<sequence length="633" mass="71740">MKTFEELGVSPEIRRAVEEMGYENPMPVQEEVIPYLLGENNDVVALAQTGTGKTAAFGLPLIQQINVKNRVPQSLILCPTRELCLQIAGDLNDYSKYIDGLKVLPVYGGSSIDSQIRSLKRGVHIIVATPGRLLDLMERKTVSLSTISNVVMDEADEMLNMGFTDSINAILADVPQERNTLLFSATMSPEIARISKNYLRDAKEITIGRKNESTNSVKHIAYMVQAKDKYAVLKRVADYCPQIYGIVFCRTRKETQEIADKLMQEGYNADSLHGELSQAQRDAVMQKFRLRNIQILVATDVAARGLDVNDLTHVINYGLPDDTESYTHRSGRTGRAGKTGISIAIVNMREKGKMREIERIIGKKFIMEQVPTGKQICEKQLIKVIDDIEKVKVNEEEIADFMPEIYRKLEWLSKEDVIKRMVSMEFNRFLEYYRDREEIQTATDSRGERGTRTEGRGSRDNGGSRTAAPGFTRLFINLGKMDNFFPNELINLLNSNTRGRIELGRIDLMKNFSFFEVDEKEAQSVIKALNRTNWNGRRVSVEIAGEEGGEGRKSSGRYKDNGRDTKSSASTKPRKDKPARATSASTDSKKQKPSREERGYSNARGKKDDWQQFFKDEKSDFSEEGWARRKKKK</sequence>
<dbReference type="InterPro" id="IPR044742">
    <property type="entry name" value="DEAD/DEAH_RhlB"/>
</dbReference>
<feature type="compositionally biased region" description="Basic and acidic residues" evidence="12">
    <location>
        <begin position="587"/>
        <end position="614"/>
    </location>
</feature>
<dbReference type="InterPro" id="IPR014014">
    <property type="entry name" value="RNA_helicase_DEAD_Q_motif"/>
</dbReference>
<dbReference type="FunFam" id="3.40.50.300:FF:000108">
    <property type="entry name" value="ATP-dependent RNA helicase RhlE"/>
    <property type="match status" value="1"/>
</dbReference>
<dbReference type="EMBL" id="AGXS01000004">
    <property type="protein sequence ID" value="EIY54425.1"/>
    <property type="molecule type" value="Genomic_DNA"/>
</dbReference>
<evidence type="ECO:0000256" key="3">
    <source>
        <dbReference type="ARBA" id="ARBA00022741"/>
    </source>
</evidence>
<keyword evidence="17" id="KW-1185">Reference proteome</keyword>
<dbReference type="InterPro" id="IPR005580">
    <property type="entry name" value="DbpA/CsdA_RNA-bd_dom"/>
</dbReference>
<dbReference type="Pfam" id="PF00270">
    <property type="entry name" value="DEAD"/>
    <property type="match status" value="1"/>
</dbReference>
<organism evidence="16 17">
    <name type="scientific">Bacteroides nordii CL02T12C05</name>
    <dbReference type="NCBI Taxonomy" id="997884"/>
    <lineage>
        <taxon>Bacteria</taxon>
        <taxon>Pseudomonadati</taxon>
        <taxon>Bacteroidota</taxon>
        <taxon>Bacteroidia</taxon>
        <taxon>Bacteroidales</taxon>
        <taxon>Bacteroidaceae</taxon>
        <taxon>Bacteroides</taxon>
    </lineage>
</organism>
<evidence type="ECO:0000313" key="17">
    <source>
        <dbReference type="Proteomes" id="UP000003089"/>
    </source>
</evidence>
<evidence type="ECO:0000256" key="9">
    <source>
        <dbReference type="ARBA" id="ARBA00074363"/>
    </source>
</evidence>
<gene>
    <name evidence="16" type="ORF">HMPREF1068_00416</name>
</gene>
<dbReference type="AlphaFoldDB" id="I8XU35"/>
<comment type="similarity">
    <text evidence="7 11">Belongs to the DEAD box helicase family.</text>
</comment>
<evidence type="ECO:0000256" key="4">
    <source>
        <dbReference type="ARBA" id="ARBA00022801"/>
    </source>
</evidence>
<dbReference type="InterPro" id="IPR050079">
    <property type="entry name" value="DEAD_box_RNA_helicase"/>
</dbReference>
<dbReference type="Gene3D" id="3.30.70.330">
    <property type="match status" value="1"/>
</dbReference>
<comment type="caution">
    <text evidence="16">The sequence shown here is derived from an EMBL/GenBank/DDBJ whole genome shotgun (WGS) entry which is preliminary data.</text>
</comment>
<evidence type="ECO:0000256" key="2">
    <source>
        <dbReference type="ARBA" id="ARBA00022490"/>
    </source>
</evidence>
<dbReference type="CDD" id="cd00268">
    <property type="entry name" value="DEADc"/>
    <property type="match status" value="1"/>
</dbReference>
<feature type="region of interest" description="Disordered" evidence="12">
    <location>
        <begin position="440"/>
        <end position="466"/>
    </location>
</feature>
<dbReference type="PANTHER" id="PTHR47959:SF13">
    <property type="entry name" value="ATP-DEPENDENT RNA HELICASE RHLE"/>
    <property type="match status" value="1"/>
</dbReference>
<dbReference type="GO" id="GO:0005524">
    <property type="term" value="F:ATP binding"/>
    <property type="evidence" value="ECO:0007669"/>
    <property type="project" value="UniProtKB-KW"/>
</dbReference>
<dbReference type="InterPro" id="IPR000629">
    <property type="entry name" value="RNA-helicase_DEAD-box_CS"/>
</dbReference>
<dbReference type="Pfam" id="PF00271">
    <property type="entry name" value="Helicase_C"/>
    <property type="match status" value="1"/>
</dbReference>
<dbReference type="InterPro" id="IPR012677">
    <property type="entry name" value="Nucleotide-bd_a/b_plait_sf"/>
</dbReference>
<dbReference type="Pfam" id="PF03880">
    <property type="entry name" value="DbpA"/>
    <property type="match status" value="1"/>
</dbReference>
<evidence type="ECO:0000256" key="7">
    <source>
        <dbReference type="ARBA" id="ARBA00038437"/>
    </source>
</evidence>
<evidence type="ECO:0000256" key="5">
    <source>
        <dbReference type="ARBA" id="ARBA00022806"/>
    </source>
</evidence>
<accession>I8XU35</accession>
<dbReference type="GO" id="GO:0005829">
    <property type="term" value="C:cytosol"/>
    <property type="evidence" value="ECO:0007669"/>
    <property type="project" value="TreeGrafter"/>
</dbReference>
<dbReference type="HOGENOM" id="CLU_003041_21_1_10"/>
<dbReference type="CDD" id="cd18787">
    <property type="entry name" value="SF2_C_DEAD"/>
    <property type="match status" value="1"/>
</dbReference>
<dbReference type="InterPro" id="IPR001650">
    <property type="entry name" value="Helicase_C-like"/>
</dbReference>
<dbReference type="SMART" id="SM00490">
    <property type="entry name" value="HELICc"/>
    <property type="match status" value="1"/>
</dbReference>
<dbReference type="GO" id="GO:0009266">
    <property type="term" value="P:response to temperature stimulus"/>
    <property type="evidence" value="ECO:0007669"/>
    <property type="project" value="UniProtKB-ARBA"/>
</dbReference>
<dbReference type="PANTHER" id="PTHR47959">
    <property type="entry name" value="ATP-DEPENDENT RNA HELICASE RHLE-RELATED"/>
    <property type="match status" value="1"/>
</dbReference>
<feature type="domain" description="DEAD-box RNA helicase Q" evidence="15">
    <location>
        <begin position="2"/>
        <end position="30"/>
    </location>
</feature>
<evidence type="ECO:0000313" key="16">
    <source>
        <dbReference type="EMBL" id="EIY54425.1"/>
    </source>
</evidence>
<feature type="compositionally biased region" description="Basic and acidic residues" evidence="12">
    <location>
        <begin position="440"/>
        <end position="459"/>
    </location>
</feature>
<dbReference type="SUPFAM" id="SSF52540">
    <property type="entry name" value="P-loop containing nucleoside triphosphate hydrolases"/>
    <property type="match status" value="1"/>
</dbReference>
<evidence type="ECO:0000256" key="6">
    <source>
        <dbReference type="ARBA" id="ARBA00022840"/>
    </source>
</evidence>
<dbReference type="InterPro" id="IPR011545">
    <property type="entry name" value="DEAD/DEAH_box_helicase_dom"/>
</dbReference>
<dbReference type="PATRIC" id="fig|997884.3.peg.434"/>
<dbReference type="EC" id="3.6.4.13" evidence="1"/>
<evidence type="ECO:0000259" key="13">
    <source>
        <dbReference type="PROSITE" id="PS51192"/>
    </source>
</evidence>
<proteinExistence type="inferred from homology"/>
<dbReference type="InterPro" id="IPR014001">
    <property type="entry name" value="Helicase_ATP-bd"/>
</dbReference>
<evidence type="ECO:0000256" key="1">
    <source>
        <dbReference type="ARBA" id="ARBA00012552"/>
    </source>
</evidence>
<dbReference type="PROSITE" id="PS00039">
    <property type="entry name" value="DEAD_ATP_HELICASE"/>
    <property type="match status" value="1"/>
</dbReference>
<dbReference type="InterPro" id="IPR027417">
    <property type="entry name" value="P-loop_NTPase"/>
</dbReference>
<feature type="domain" description="Helicase C-terminal" evidence="14">
    <location>
        <begin position="232"/>
        <end position="378"/>
    </location>
</feature>
<dbReference type="eggNOG" id="COG0513">
    <property type="taxonomic scope" value="Bacteria"/>
</dbReference>
<evidence type="ECO:0000256" key="8">
    <source>
        <dbReference type="ARBA" id="ARBA00047984"/>
    </source>
</evidence>
<dbReference type="GO" id="GO:0042255">
    <property type="term" value="P:ribosome assembly"/>
    <property type="evidence" value="ECO:0007669"/>
    <property type="project" value="UniProtKB-ARBA"/>
</dbReference>
<keyword evidence="3 11" id="KW-0547">Nucleotide-binding</keyword>
<dbReference type="GO" id="GO:0016787">
    <property type="term" value="F:hydrolase activity"/>
    <property type="evidence" value="ECO:0007669"/>
    <property type="project" value="UniProtKB-KW"/>
</dbReference>
<dbReference type="PROSITE" id="PS51192">
    <property type="entry name" value="HELICASE_ATP_BIND_1"/>
    <property type="match status" value="1"/>
</dbReference>
<protein>
    <recommendedName>
        <fullName evidence="9">DEAD-box ATP-dependent RNA helicase RhpA</fullName>
        <ecNumber evidence="1">3.6.4.13</ecNumber>
    </recommendedName>
</protein>
<dbReference type="GO" id="GO:0003676">
    <property type="term" value="F:nucleic acid binding"/>
    <property type="evidence" value="ECO:0007669"/>
    <property type="project" value="InterPro"/>
</dbReference>
<dbReference type="Gene3D" id="3.40.50.300">
    <property type="entry name" value="P-loop containing nucleotide triphosphate hydrolases"/>
    <property type="match status" value="2"/>
</dbReference>
<dbReference type="CDD" id="cd12252">
    <property type="entry name" value="RRM_DbpA"/>
    <property type="match status" value="1"/>
</dbReference>
<feature type="short sequence motif" description="Q motif" evidence="10">
    <location>
        <begin position="2"/>
        <end position="30"/>
    </location>
</feature>
<evidence type="ECO:0000256" key="12">
    <source>
        <dbReference type="SAM" id="MobiDB-lite"/>
    </source>
</evidence>
<dbReference type="STRING" id="997884.HMPREF1068_00416"/>
<dbReference type="PROSITE" id="PS51195">
    <property type="entry name" value="Q_MOTIF"/>
    <property type="match status" value="1"/>
</dbReference>
<evidence type="ECO:0000256" key="11">
    <source>
        <dbReference type="RuleBase" id="RU000492"/>
    </source>
</evidence>
<evidence type="ECO:0000259" key="15">
    <source>
        <dbReference type="PROSITE" id="PS51195"/>
    </source>
</evidence>
<feature type="compositionally biased region" description="Basic and acidic residues" evidence="12">
    <location>
        <begin position="549"/>
        <end position="566"/>
    </location>
</feature>
<feature type="domain" description="Helicase ATP-binding" evidence="13">
    <location>
        <begin position="34"/>
        <end position="205"/>
    </location>
</feature>
<dbReference type="SMART" id="SM00487">
    <property type="entry name" value="DEXDc"/>
    <property type="match status" value="1"/>
</dbReference>
<keyword evidence="2" id="KW-0963">Cytoplasm</keyword>
<dbReference type="RefSeq" id="WP_007483264.1">
    <property type="nucleotide sequence ID" value="NZ_JH724314.1"/>
</dbReference>
<evidence type="ECO:0000259" key="14">
    <source>
        <dbReference type="PROSITE" id="PS51194"/>
    </source>
</evidence>
<dbReference type="Proteomes" id="UP000003089">
    <property type="component" value="Unassembled WGS sequence"/>
</dbReference>
<reference evidence="16 17" key="1">
    <citation type="submission" date="2012-02" db="EMBL/GenBank/DDBJ databases">
        <title>The Genome Sequence of Bacteroides nordii CL02T12C05.</title>
        <authorList>
            <consortium name="The Broad Institute Genome Sequencing Platform"/>
            <person name="Earl A."/>
            <person name="Ward D."/>
            <person name="Feldgarden M."/>
            <person name="Gevers D."/>
            <person name="Zitomersky N.L."/>
            <person name="Coyne M.J."/>
            <person name="Comstock L.E."/>
            <person name="Young S.K."/>
            <person name="Zeng Q."/>
            <person name="Gargeya S."/>
            <person name="Fitzgerald M."/>
            <person name="Haas B."/>
            <person name="Abouelleil A."/>
            <person name="Alvarado L."/>
            <person name="Arachchi H.M."/>
            <person name="Berlin A."/>
            <person name="Chapman S.B."/>
            <person name="Gearin G."/>
            <person name="Goldberg J."/>
            <person name="Griggs A."/>
            <person name="Gujja S."/>
            <person name="Hansen M."/>
            <person name="Heiman D."/>
            <person name="Howarth C."/>
            <person name="Larimer J."/>
            <person name="Lui A."/>
            <person name="MacDonald P.J.P."/>
            <person name="McCowen C."/>
            <person name="Montmayeur A."/>
            <person name="Murphy C."/>
            <person name="Neiman D."/>
            <person name="Pearson M."/>
            <person name="Priest M."/>
            <person name="Roberts A."/>
            <person name="Saif S."/>
            <person name="Shea T."/>
            <person name="Sisk P."/>
            <person name="Stolte C."/>
            <person name="Sykes S."/>
            <person name="Wortman J."/>
            <person name="Nusbaum C."/>
            <person name="Birren B."/>
        </authorList>
    </citation>
    <scope>NUCLEOTIDE SEQUENCE [LARGE SCALE GENOMIC DNA]</scope>
    <source>
        <strain evidence="16 17">CL02T12C05</strain>
    </source>
</reference>
<keyword evidence="6 11" id="KW-0067">ATP-binding</keyword>
<dbReference type="GO" id="GO:0003724">
    <property type="term" value="F:RNA helicase activity"/>
    <property type="evidence" value="ECO:0007669"/>
    <property type="project" value="UniProtKB-EC"/>
</dbReference>
<feature type="region of interest" description="Disordered" evidence="12">
    <location>
        <begin position="545"/>
        <end position="614"/>
    </location>
</feature>
<evidence type="ECO:0000256" key="10">
    <source>
        <dbReference type="PROSITE-ProRule" id="PRU00552"/>
    </source>
</evidence>
<name>I8XU35_9BACE</name>